<accession>A0A4W4H5A9</accession>
<dbReference type="Pfam" id="PF08447">
    <property type="entry name" value="PAS_3"/>
    <property type="match status" value="1"/>
</dbReference>
<evidence type="ECO:0000256" key="6">
    <source>
        <dbReference type="ARBA" id="ARBA00023242"/>
    </source>
</evidence>
<dbReference type="CDD" id="cd00130">
    <property type="entry name" value="PAS"/>
    <property type="match status" value="2"/>
</dbReference>
<evidence type="ECO:0000256" key="4">
    <source>
        <dbReference type="ARBA" id="ARBA00023159"/>
    </source>
</evidence>
<dbReference type="SMART" id="SM00091">
    <property type="entry name" value="PAS"/>
    <property type="match status" value="1"/>
</dbReference>
<proteinExistence type="predicted"/>
<dbReference type="STRING" id="8005.ENSEEEP00000046694"/>
<dbReference type="AlphaFoldDB" id="A0A4W4H5A9"/>
<dbReference type="GO" id="GO:0004879">
    <property type="term" value="F:nuclear receptor activity"/>
    <property type="evidence" value="ECO:0007669"/>
    <property type="project" value="TreeGrafter"/>
</dbReference>
<dbReference type="Ensembl" id="ENSEEET00000047206.2">
    <property type="protein sequence ID" value="ENSEEEP00000046694.2"/>
    <property type="gene ID" value="ENSEEEG00000021823.2"/>
</dbReference>
<dbReference type="InterPro" id="IPR000014">
    <property type="entry name" value="PAS"/>
</dbReference>
<dbReference type="InterPro" id="IPR013767">
    <property type="entry name" value="PAS_fold"/>
</dbReference>
<dbReference type="InterPro" id="IPR001610">
    <property type="entry name" value="PAC"/>
</dbReference>
<keyword evidence="4" id="KW-0010">Activator</keyword>
<sequence length="625" mass="69727">PATGPCILSVKSRSSHQLKPAAHADVKSNPSKRHRDRLSGDLDKLASLLPFCADALDGFILVVSTEGCIFYASPTIQYFLGFHQSDVIHQSIYELIHIEDHAVFRWQLYFAFDSKDVGDAPGNSENHSLHLLPPENSILLDRNFCCRFRCLLDGSSGFLALNFQGRLKYLPGDEKPVERISGAQSRLALFAVASPVQPCGILEIRTKTLIFQTKHKLDFCTFLSSERGKVVLGYTELELCSRSSGYQFIHAADMMYCADSHLRSKCDEEGRDAVFRLLTKSGVWVWVQASARVMFQGEKPDFIIAQQKPLTNEEGEEHLRRRSRQLPFSFAGEAVLYETVPSVKDPTVQSCPYTSTEKSRPPDQTGLGCLPLLGSLLRQDQSVSIQPPEPEIQSLLVQPFADSHTLSVPSATQKLDPPEPSREQIPEKGGMKGALRNLEVNREDLMEWDKALLRIRLERGEEPAQLNGIMASDVFAYVEEALWKESSLTDSEQSEPKAASSGKAETSGTSQSETMELLQSGIHRNSNRSSFRYWGMVKRTTLAIIPHQQQISNRAISMMFTVQELRSQGQDDHSSLAVALRQASQAWCRCLAQGWQSHFLSDSQKSGLSNYCKEFIELEGSSSSS</sequence>
<keyword evidence="2" id="KW-0805">Transcription regulation</keyword>
<dbReference type="PANTHER" id="PTHR10649">
    <property type="entry name" value="ARYL HYDROCARBON RECEPTOR"/>
    <property type="match status" value="1"/>
</dbReference>
<dbReference type="GO" id="GO:0034751">
    <property type="term" value="C:aryl hydrocarbon receptor complex"/>
    <property type="evidence" value="ECO:0007669"/>
    <property type="project" value="TreeGrafter"/>
</dbReference>
<dbReference type="Pfam" id="PF00989">
    <property type="entry name" value="PAS"/>
    <property type="match status" value="1"/>
</dbReference>
<dbReference type="GO" id="GO:0005634">
    <property type="term" value="C:nucleus"/>
    <property type="evidence" value="ECO:0007669"/>
    <property type="project" value="UniProtKB-SubCell"/>
</dbReference>
<evidence type="ECO:0000256" key="5">
    <source>
        <dbReference type="ARBA" id="ARBA00023163"/>
    </source>
</evidence>
<evidence type="ECO:0000259" key="8">
    <source>
        <dbReference type="PROSITE" id="PS50112"/>
    </source>
</evidence>
<comment type="subcellular location">
    <subcellularLocation>
        <location evidence="1">Nucleus</location>
    </subcellularLocation>
</comment>
<evidence type="ECO:0000256" key="1">
    <source>
        <dbReference type="ARBA" id="ARBA00004123"/>
    </source>
</evidence>
<protein>
    <recommendedName>
        <fullName evidence="8">PAS domain-containing protein</fullName>
    </recommendedName>
</protein>
<keyword evidence="10" id="KW-1185">Reference proteome</keyword>
<dbReference type="Proteomes" id="UP000314983">
    <property type="component" value="Chromosome 17"/>
</dbReference>
<reference evidence="10" key="1">
    <citation type="journal article" date="2014" name="Science">
        <title>Nonhuman genetics. Genomic basis for the convergent evolution of electric organs.</title>
        <authorList>
            <person name="Gallant J.R."/>
            <person name="Traeger L.L."/>
            <person name="Volkening J.D."/>
            <person name="Moffett H."/>
            <person name="Chen P.H."/>
            <person name="Novina C.D."/>
            <person name="Phillips G.N.Jr."/>
            <person name="Anand R."/>
            <person name="Wells G.B."/>
            <person name="Pinch M."/>
            <person name="Guth R."/>
            <person name="Unguez G.A."/>
            <person name="Albert J.S."/>
            <person name="Zakon H.H."/>
            <person name="Samanta M.P."/>
            <person name="Sussman M.R."/>
        </authorList>
    </citation>
    <scope>NUCLEOTIDE SEQUENCE [LARGE SCALE GENOMIC DNA]</scope>
</reference>
<dbReference type="GO" id="GO:0000976">
    <property type="term" value="F:transcription cis-regulatory region binding"/>
    <property type="evidence" value="ECO:0007669"/>
    <property type="project" value="TreeGrafter"/>
</dbReference>
<feature type="compositionally biased region" description="Polar residues" evidence="7">
    <location>
        <begin position="503"/>
        <end position="513"/>
    </location>
</feature>
<dbReference type="SMART" id="SM00086">
    <property type="entry name" value="PAC"/>
    <property type="match status" value="1"/>
</dbReference>
<evidence type="ECO:0000256" key="2">
    <source>
        <dbReference type="ARBA" id="ARBA00023015"/>
    </source>
</evidence>
<feature type="domain" description="PAS" evidence="8">
    <location>
        <begin position="41"/>
        <end position="115"/>
    </location>
</feature>
<dbReference type="InterPro" id="IPR035965">
    <property type="entry name" value="PAS-like_dom_sf"/>
</dbReference>
<reference evidence="9" key="5">
    <citation type="submission" date="2025-09" db="UniProtKB">
        <authorList>
            <consortium name="Ensembl"/>
        </authorList>
    </citation>
    <scope>IDENTIFICATION</scope>
</reference>
<reference evidence="9" key="4">
    <citation type="submission" date="2025-08" db="UniProtKB">
        <authorList>
            <consortium name="Ensembl"/>
        </authorList>
    </citation>
    <scope>IDENTIFICATION</scope>
</reference>
<dbReference type="PANTHER" id="PTHR10649:SF17">
    <property type="entry name" value="ARYL HYDROCARBON RECEPTOR 2"/>
    <property type="match status" value="1"/>
</dbReference>
<evidence type="ECO:0000256" key="7">
    <source>
        <dbReference type="SAM" id="MobiDB-lite"/>
    </source>
</evidence>
<feature type="region of interest" description="Disordered" evidence="7">
    <location>
        <begin position="408"/>
        <end position="430"/>
    </location>
</feature>
<dbReference type="GO" id="GO:0006805">
    <property type="term" value="P:xenobiotic metabolic process"/>
    <property type="evidence" value="ECO:0007669"/>
    <property type="project" value="InterPro"/>
</dbReference>
<reference evidence="10" key="2">
    <citation type="journal article" date="2017" name="Sci. Adv.">
        <title>A tail of two voltages: Proteomic comparison of the three electric organs of the electric eel.</title>
        <authorList>
            <person name="Traeger L.L."/>
            <person name="Sabat G."/>
            <person name="Barrett-Wilt G.A."/>
            <person name="Wells G.B."/>
            <person name="Sussman M.R."/>
        </authorList>
    </citation>
    <scope>NUCLEOTIDE SEQUENCE [LARGE SCALE GENOMIC DNA]</scope>
</reference>
<dbReference type="InterPro" id="IPR013655">
    <property type="entry name" value="PAS_fold_3"/>
</dbReference>
<evidence type="ECO:0000313" key="10">
    <source>
        <dbReference type="Proteomes" id="UP000314983"/>
    </source>
</evidence>
<keyword evidence="3" id="KW-0238">DNA-binding</keyword>
<feature type="compositionally biased region" description="Basic and acidic residues" evidence="7">
    <location>
        <begin position="416"/>
        <end position="430"/>
    </location>
</feature>
<dbReference type="InterPro" id="IPR039091">
    <property type="entry name" value="AHR/AHRR"/>
</dbReference>
<dbReference type="PROSITE" id="PS50112">
    <property type="entry name" value="PAS"/>
    <property type="match status" value="1"/>
</dbReference>
<name>A0A4W4H5A9_ELEEL</name>
<gene>
    <name evidence="9" type="primary">LOC113583882</name>
</gene>
<dbReference type="Gene3D" id="3.30.450.20">
    <property type="entry name" value="PAS domain"/>
    <property type="match status" value="2"/>
</dbReference>
<dbReference type="SUPFAM" id="SSF55785">
    <property type="entry name" value="PYP-like sensor domain (PAS domain)"/>
    <property type="match status" value="2"/>
</dbReference>
<evidence type="ECO:0000256" key="3">
    <source>
        <dbReference type="ARBA" id="ARBA00023125"/>
    </source>
</evidence>
<evidence type="ECO:0000313" key="9">
    <source>
        <dbReference type="Ensembl" id="ENSEEEP00000046694.2"/>
    </source>
</evidence>
<keyword evidence="5" id="KW-0804">Transcription</keyword>
<dbReference type="GeneTree" id="ENSGT00940000154486"/>
<organism evidence="9 10">
    <name type="scientific">Electrophorus electricus</name>
    <name type="common">Electric eel</name>
    <name type="synonym">Gymnotus electricus</name>
    <dbReference type="NCBI Taxonomy" id="8005"/>
    <lineage>
        <taxon>Eukaryota</taxon>
        <taxon>Metazoa</taxon>
        <taxon>Chordata</taxon>
        <taxon>Craniata</taxon>
        <taxon>Vertebrata</taxon>
        <taxon>Euteleostomi</taxon>
        <taxon>Actinopterygii</taxon>
        <taxon>Neopterygii</taxon>
        <taxon>Teleostei</taxon>
        <taxon>Ostariophysi</taxon>
        <taxon>Gymnotiformes</taxon>
        <taxon>Gymnotoidei</taxon>
        <taxon>Gymnotidae</taxon>
        <taxon>Electrophorus</taxon>
    </lineage>
</organism>
<feature type="region of interest" description="Disordered" evidence="7">
    <location>
        <begin position="486"/>
        <end position="513"/>
    </location>
</feature>
<keyword evidence="6" id="KW-0539">Nucleus</keyword>
<reference evidence="9" key="3">
    <citation type="submission" date="2020-05" db="EMBL/GenBank/DDBJ databases">
        <title>Electrophorus electricus (electric eel) genome, fEleEle1, primary haplotype.</title>
        <authorList>
            <person name="Myers G."/>
            <person name="Meyer A."/>
            <person name="Fedrigo O."/>
            <person name="Formenti G."/>
            <person name="Rhie A."/>
            <person name="Tracey A."/>
            <person name="Sims Y."/>
            <person name="Jarvis E.D."/>
        </authorList>
    </citation>
    <scope>NUCLEOTIDE SEQUENCE [LARGE SCALE GENOMIC DNA]</scope>
</reference>